<proteinExistence type="predicted"/>
<feature type="region of interest" description="Disordered" evidence="6">
    <location>
        <begin position="177"/>
        <end position="212"/>
    </location>
</feature>
<evidence type="ECO:0000256" key="2">
    <source>
        <dbReference type="ARBA" id="ARBA00022723"/>
    </source>
</evidence>
<keyword evidence="5" id="KW-0539">Nucleus</keyword>
<organism evidence="7 8">
    <name type="scientific">Favolaschia claudopus</name>
    <dbReference type="NCBI Taxonomy" id="2862362"/>
    <lineage>
        <taxon>Eukaryota</taxon>
        <taxon>Fungi</taxon>
        <taxon>Dikarya</taxon>
        <taxon>Basidiomycota</taxon>
        <taxon>Agaricomycotina</taxon>
        <taxon>Agaricomycetes</taxon>
        <taxon>Agaricomycetidae</taxon>
        <taxon>Agaricales</taxon>
        <taxon>Marasmiineae</taxon>
        <taxon>Mycenaceae</taxon>
        <taxon>Favolaschia</taxon>
    </lineage>
</organism>
<gene>
    <name evidence="7" type="ORF">R3P38DRAFT_2793021</name>
</gene>
<evidence type="ECO:0000256" key="4">
    <source>
        <dbReference type="ARBA" id="ARBA00022833"/>
    </source>
</evidence>
<dbReference type="GO" id="GO:0005634">
    <property type="term" value="C:nucleus"/>
    <property type="evidence" value="ECO:0007669"/>
    <property type="project" value="UniProtKB-SubCell"/>
</dbReference>
<dbReference type="PANTHER" id="PTHR46481:SF10">
    <property type="entry name" value="ZINC FINGER BED DOMAIN-CONTAINING PROTEIN 39"/>
    <property type="match status" value="1"/>
</dbReference>
<comment type="caution">
    <text evidence="7">The sequence shown here is derived from an EMBL/GenBank/DDBJ whole genome shotgun (WGS) entry which is preliminary data.</text>
</comment>
<evidence type="ECO:0000313" key="7">
    <source>
        <dbReference type="EMBL" id="KAK7007145.1"/>
    </source>
</evidence>
<evidence type="ECO:0000256" key="5">
    <source>
        <dbReference type="ARBA" id="ARBA00023242"/>
    </source>
</evidence>
<dbReference type="Proteomes" id="UP001362999">
    <property type="component" value="Unassembled WGS sequence"/>
</dbReference>
<evidence type="ECO:0000256" key="6">
    <source>
        <dbReference type="SAM" id="MobiDB-lite"/>
    </source>
</evidence>
<dbReference type="SUPFAM" id="SSF53098">
    <property type="entry name" value="Ribonuclease H-like"/>
    <property type="match status" value="1"/>
</dbReference>
<evidence type="ECO:0000313" key="8">
    <source>
        <dbReference type="Proteomes" id="UP001362999"/>
    </source>
</evidence>
<dbReference type="InterPro" id="IPR052035">
    <property type="entry name" value="ZnF_BED_domain_contain"/>
</dbReference>
<feature type="region of interest" description="Disordered" evidence="6">
    <location>
        <begin position="225"/>
        <end position="309"/>
    </location>
</feature>
<feature type="compositionally biased region" description="Low complexity" evidence="6">
    <location>
        <begin position="1"/>
        <end position="18"/>
    </location>
</feature>
<keyword evidence="2" id="KW-0479">Metal-binding</keyword>
<protein>
    <submittedName>
        <fullName evidence="7">Uncharacterized protein</fullName>
    </submittedName>
</protein>
<keyword evidence="4" id="KW-0862">Zinc</keyword>
<evidence type="ECO:0000256" key="3">
    <source>
        <dbReference type="ARBA" id="ARBA00022771"/>
    </source>
</evidence>
<keyword evidence="3" id="KW-0863">Zinc-finger</keyword>
<comment type="subcellular location">
    <subcellularLocation>
        <location evidence="1">Nucleus</location>
    </subcellularLocation>
</comment>
<feature type="compositionally biased region" description="Acidic residues" evidence="6">
    <location>
        <begin position="243"/>
        <end position="258"/>
    </location>
</feature>
<feature type="compositionally biased region" description="Acidic residues" evidence="6">
    <location>
        <begin position="285"/>
        <end position="295"/>
    </location>
</feature>
<feature type="region of interest" description="Disordered" evidence="6">
    <location>
        <begin position="1"/>
        <end position="27"/>
    </location>
</feature>
<dbReference type="PANTHER" id="PTHR46481">
    <property type="entry name" value="ZINC FINGER BED DOMAIN-CONTAINING PROTEIN 4"/>
    <property type="match status" value="1"/>
</dbReference>
<name>A0AAW0AD83_9AGAR</name>
<reference evidence="7 8" key="1">
    <citation type="journal article" date="2024" name="J Genomics">
        <title>Draft genome sequencing and assembly of Favolaschia claudopus CIRM-BRFM 2984 isolated from oak limbs.</title>
        <authorList>
            <person name="Navarro D."/>
            <person name="Drula E."/>
            <person name="Chaduli D."/>
            <person name="Cazenave R."/>
            <person name="Ahrendt S."/>
            <person name="Wang J."/>
            <person name="Lipzen A."/>
            <person name="Daum C."/>
            <person name="Barry K."/>
            <person name="Grigoriev I.V."/>
            <person name="Favel A."/>
            <person name="Rosso M.N."/>
            <person name="Martin F."/>
        </authorList>
    </citation>
    <scope>NUCLEOTIDE SEQUENCE [LARGE SCALE GENOMIC DNA]</scope>
    <source>
        <strain evidence="7 8">CIRM-BRFM 2984</strain>
    </source>
</reference>
<dbReference type="GO" id="GO:0008270">
    <property type="term" value="F:zinc ion binding"/>
    <property type="evidence" value="ECO:0007669"/>
    <property type="project" value="UniProtKB-KW"/>
</dbReference>
<dbReference type="AlphaFoldDB" id="A0AAW0AD83"/>
<accession>A0AAW0AD83</accession>
<dbReference type="InterPro" id="IPR012337">
    <property type="entry name" value="RNaseH-like_sf"/>
</dbReference>
<dbReference type="EMBL" id="JAWWNJ010000072">
    <property type="protein sequence ID" value="KAK7007145.1"/>
    <property type="molecule type" value="Genomic_DNA"/>
</dbReference>
<sequence length="753" mass="83439">MANKPSQAAAPAKTAGKSARNRVAPKKLLDGLNSEAPSAAHQAIVDQTQARLDAATAIARLIKNIEDLDPLLPDSVAEGTEDDRIYHVITTIQGLDPESVSSTFTRRFDILFKEDAQCRDENGRLHLIRRGELGMLIVARYLREIKWGVPDMNSSLEGAVLKLERVVKEMETLSGVDRSEAKTAGKAAVSKPKPAVRKDTAASAGPSSEPADAFERLFQATLSGKKKRADKDYKPKKNLPQLSEEEDDDFMDIDEEEPAANSSGPKKKKRKSKSTAASAPPPEVEVIEVNDESEDEVRTAGKRGPTTDTRLHYFSPTAVTLQGKKRWSFKCRHDGCQKVVTFERTVEKDQSFGEERPAPKLGNLATHLREKHEGEPVPSQPEPGVFHNVSASSAKIMADYLAEGKLNPVINSTQKNFLKIVSAWIVEDNLPFTTGETPGIQRLFAFLQSRYLLPSDTTEVKSKIAVATDTWTTRAMTFTFAGTIGLWISSEWELVERVLDFHPIEDKEHEGEYAALGLAKQLNALEALEKISFLHLIAIALDNASPNTVLVTSLSRLLMKKFDIQFVPANSQIHCLAHVVNLVVQKILAALDAAPDPDADGATDATDEYLNNKDLPFHYDPHLDPEQIRLEEEVFTKEDEEGDEEDEAAELLAGILDDEYAEMSPLQKLRTATTKICSSPQRRKRFRATAERIYGDEKAPSGRLLASLMVVRDVRHRWNNTHAMIKRGLMLRKSVVVKYSSRLSIPGSLSARN</sequence>
<evidence type="ECO:0000256" key="1">
    <source>
        <dbReference type="ARBA" id="ARBA00004123"/>
    </source>
</evidence>
<keyword evidence="8" id="KW-1185">Reference proteome</keyword>